<name>A0A4Q0A224_9FUNG</name>
<dbReference type="GO" id="GO:0032259">
    <property type="term" value="P:methylation"/>
    <property type="evidence" value="ECO:0007669"/>
    <property type="project" value="UniProtKB-KW"/>
</dbReference>
<sequence length="223" mass="24705">RVLDLGCGDGIATLVLQDRYAHVVGVDLSPTMLAEARQRGVVDTRVANGNDLKGAGIEANEFDAVFSNYGKLKALHWMADGPEKVVQGMHRCLKPGGILVAKLGGHQTMSSICAPLMAILDTYGLTKLPVPLYFPTEDEYRGLLEQYGFQVDSIETEPTVLNLPITLRQYIELFAGPLLGDWADDEKRRDVFDRLERSMQSATCRNGKFHMNYAHLNVVARKL</sequence>
<organism evidence="2 3">
    <name type="scientific">Dimargaris cristalligena</name>
    <dbReference type="NCBI Taxonomy" id="215637"/>
    <lineage>
        <taxon>Eukaryota</taxon>
        <taxon>Fungi</taxon>
        <taxon>Fungi incertae sedis</taxon>
        <taxon>Zoopagomycota</taxon>
        <taxon>Kickxellomycotina</taxon>
        <taxon>Dimargaritomycetes</taxon>
        <taxon>Dimargaritales</taxon>
        <taxon>Dimargaritaceae</taxon>
        <taxon>Dimargaris</taxon>
    </lineage>
</organism>
<keyword evidence="2" id="KW-0808">Transferase</keyword>
<evidence type="ECO:0000259" key="1">
    <source>
        <dbReference type="Pfam" id="PF08241"/>
    </source>
</evidence>
<evidence type="ECO:0000313" key="3">
    <source>
        <dbReference type="Proteomes" id="UP000268162"/>
    </source>
</evidence>
<dbReference type="InterPro" id="IPR029063">
    <property type="entry name" value="SAM-dependent_MTases_sf"/>
</dbReference>
<proteinExistence type="predicted"/>
<evidence type="ECO:0000313" key="2">
    <source>
        <dbReference type="EMBL" id="RKP40107.1"/>
    </source>
</evidence>
<dbReference type="STRING" id="215637.A0A4Q0A224"/>
<dbReference type="PANTHER" id="PTHR43861:SF1">
    <property type="entry name" value="TRANS-ACONITATE 2-METHYLTRANSFERASE"/>
    <property type="match status" value="1"/>
</dbReference>
<keyword evidence="2" id="KW-0489">Methyltransferase</keyword>
<feature type="domain" description="Methyltransferase type 11" evidence="1">
    <location>
        <begin position="3"/>
        <end position="100"/>
    </location>
</feature>
<dbReference type="PANTHER" id="PTHR43861">
    <property type="entry name" value="TRANS-ACONITATE 2-METHYLTRANSFERASE-RELATED"/>
    <property type="match status" value="1"/>
</dbReference>
<keyword evidence="3" id="KW-1185">Reference proteome</keyword>
<gene>
    <name evidence="2" type="ORF">BJ085DRAFT_16948</name>
</gene>
<reference evidence="3" key="1">
    <citation type="journal article" date="2018" name="Nat. Microbiol.">
        <title>Leveraging single-cell genomics to expand the fungal tree of life.</title>
        <authorList>
            <person name="Ahrendt S.R."/>
            <person name="Quandt C.A."/>
            <person name="Ciobanu D."/>
            <person name="Clum A."/>
            <person name="Salamov A."/>
            <person name="Andreopoulos B."/>
            <person name="Cheng J.F."/>
            <person name="Woyke T."/>
            <person name="Pelin A."/>
            <person name="Henrissat B."/>
            <person name="Reynolds N.K."/>
            <person name="Benny G.L."/>
            <person name="Smith M.E."/>
            <person name="James T.Y."/>
            <person name="Grigoriev I.V."/>
        </authorList>
    </citation>
    <scope>NUCLEOTIDE SEQUENCE [LARGE SCALE GENOMIC DNA]</scope>
    <source>
        <strain evidence="3">RSA 468</strain>
    </source>
</reference>
<dbReference type="Pfam" id="PF08241">
    <property type="entry name" value="Methyltransf_11"/>
    <property type="match status" value="1"/>
</dbReference>
<dbReference type="Gene3D" id="3.40.50.150">
    <property type="entry name" value="Vaccinia Virus protein VP39"/>
    <property type="match status" value="1"/>
</dbReference>
<dbReference type="EMBL" id="ML002225">
    <property type="protein sequence ID" value="RKP40107.1"/>
    <property type="molecule type" value="Genomic_DNA"/>
</dbReference>
<dbReference type="SUPFAM" id="SSF53335">
    <property type="entry name" value="S-adenosyl-L-methionine-dependent methyltransferases"/>
    <property type="match status" value="1"/>
</dbReference>
<dbReference type="CDD" id="cd02440">
    <property type="entry name" value="AdoMet_MTases"/>
    <property type="match status" value="1"/>
</dbReference>
<feature type="non-terminal residue" evidence="2">
    <location>
        <position position="1"/>
    </location>
</feature>
<dbReference type="Proteomes" id="UP000268162">
    <property type="component" value="Unassembled WGS sequence"/>
</dbReference>
<protein>
    <submittedName>
        <fullName evidence="2">S-adenosyl-L-methionine-dependent methyltransferase</fullName>
    </submittedName>
</protein>
<dbReference type="InterPro" id="IPR013216">
    <property type="entry name" value="Methyltransf_11"/>
</dbReference>
<accession>A0A4Q0A224</accession>
<dbReference type="GO" id="GO:0008757">
    <property type="term" value="F:S-adenosylmethionine-dependent methyltransferase activity"/>
    <property type="evidence" value="ECO:0007669"/>
    <property type="project" value="InterPro"/>
</dbReference>
<dbReference type="AlphaFoldDB" id="A0A4Q0A224"/>